<protein>
    <submittedName>
        <fullName evidence="2">TIGR03564 family F420-dependent LLM class oxidoreductase</fullName>
        <ecNumber evidence="2">1.-.-.-</ecNumber>
    </submittedName>
</protein>
<feature type="domain" description="Luciferase-like" evidence="1">
    <location>
        <begin position="12"/>
        <end position="279"/>
    </location>
</feature>
<evidence type="ECO:0000313" key="2">
    <source>
        <dbReference type="EMBL" id="MBO2453930.1"/>
    </source>
</evidence>
<dbReference type="EC" id="1.-.-.-" evidence="2"/>
<dbReference type="CDD" id="cd01097">
    <property type="entry name" value="Tetrahydromethanopterin_reductase"/>
    <property type="match status" value="1"/>
</dbReference>
<dbReference type="PANTHER" id="PTHR43244">
    <property type="match status" value="1"/>
</dbReference>
<dbReference type="InterPro" id="IPR036661">
    <property type="entry name" value="Luciferase-like_sf"/>
</dbReference>
<dbReference type="InterPro" id="IPR050564">
    <property type="entry name" value="F420-G6PD/mer"/>
</dbReference>
<reference evidence="2" key="1">
    <citation type="submission" date="2021-03" db="EMBL/GenBank/DDBJ databases">
        <authorList>
            <person name="Kanchanasin P."/>
            <person name="Saeng-In P."/>
            <person name="Phongsopitanun W."/>
            <person name="Yuki M."/>
            <person name="Kudo T."/>
            <person name="Ohkuma M."/>
            <person name="Tanasupawat S."/>
        </authorList>
    </citation>
    <scope>NUCLEOTIDE SEQUENCE</scope>
    <source>
        <strain evidence="2">GKU 128</strain>
    </source>
</reference>
<dbReference type="Gene3D" id="3.20.20.30">
    <property type="entry name" value="Luciferase-like domain"/>
    <property type="match status" value="1"/>
</dbReference>
<name>A0A939PJS3_9ACTN</name>
<dbReference type="EMBL" id="JAGEOJ010000023">
    <property type="protein sequence ID" value="MBO2453930.1"/>
    <property type="molecule type" value="Genomic_DNA"/>
</dbReference>
<accession>A0A939PJS3</accession>
<keyword evidence="3" id="KW-1185">Reference proteome</keyword>
<evidence type="ECO:0000313" key="3">
    <source>
        <dbReference type="Proteomes" id="UP000669179"/>
    </source>
</evidence>
<dbReference type="PANTHER" id="PTHR43244:SF2">
    <property type="entry name" value="CONSERVED HYPOTHETICAL ALANINE AND PROLINE-RICH PROTEIN"/>
    <property type="match status" value="1"/>
</dbReference>
<dbReference type="RefSeq" id="WP_208261970.1">
    <property type="nucleotide sequence ID" value="NZ_JAGEOJ010000023.1"/>
</dbReference>
<organism evidence="2 3">
    <name type="scientific">Actinomadura barringtoniae</name>
    <dbReference type="NCBI Taxonomy" id="1427535"/>
    <lineage>
        <taxon>Bacteria</taxon>
        <taxon>Bacillati</taxon>
        <taxon>Actinomycetota</taxon>
        <taxon>Actinomycetes</taxon>
        <taxon>Streptosporangiales</taxon>
        <taxon>Thermomonosporaceae</taxon>
        <taxon>Actinomadura</taxon>
    </lineage>
</organism>
<dbReference type="Pfam" id="PF00296">
    <property type="entry name" value="Bac_luciferase"/>
    <property type="match status" value="1"/>
</dbReference>
<sequence>MRIGLFLNELGVPFETVVDQTREAAEQGFAGVWQAGRPGWDPLTTLAVSGRTAPGVELGTAIVPNLPRHPLALAAQALTVQAATGNRLTLGLGVSHRHIIEGQFGMPFDRPALRMREYLTALRPLLNGEDVAYEGETLKAEGAVMAPGAEAPSVMIAALGPAMLKVAGELTDGTILTWAGAEVIENHVVPAITKAAEAAGRPSPRVALSTFVSITNEPDERRAWVAENFGVAGKMPAYRAMMDRGNAAGPEDTLILGDEKTVERELARVADAGATDLIAVTILGPEEEQKRTNEFLADLARASRPKQN</sequence>
<dbReference type="SUPFAM" id="SSF51679">
    <property type="entry name" value="Bacterial luciferase-like"/>
    <property type="match status" value="1"/>
</dbReference>
<dbReference type="AlphaFoldDB" id="A0A939PJS3"/>
<dbReference type="NCBIfam" id="TIGR03564">
    <property type="entry name" value="F420_MSMEG_4879"/>
    <property type="match status" value="1"/>
</dbReference>
<dbReference type="InterPro" id="IPR011251">
    <property type="entry name" value="Luciferase-like_dom"/>
</dbReference>
<dbReference type="GO" id="GO:0016705">
    <property type="term" value="F:oxidoreductase activity, acting on paired donors, with incorporation or reduction of molecular oxygen"/>
    <property type="evidence" value="ECO:0007669"/>
    <property type="project" value="InterPro"/>
</dbReference>
<evidence type="ECO:0000259" key="1">
    <source>
        <dbReference type="Pfam" id="PF00296"/>
    </source>
</evidence>
<proteinExistence type="predicted"/>
<dbReference type="Proteomes" id="UP000669179">
    <property type="component" value="Unassembled WGS sequence"/>
</dbReference>
<dbReference type="InterPro" id="IPR019910">
    <property type="entry name" value="Lucif-like_OxRdtase_MSMEG_4879"/>
</dbReference>
<keyword evidence="2" id="KW-0560">Oxidoreductase</keyword>
<gene>
    <name evidence="2" type="ORF">J4573_43055</name>
</gene>
<comment type="caution">
    <text evidence="2">The sequence shown here is derived from an EMBL/GenBank/DDBJ whole genome shotgun (WGS) entry which is preliminary data.</text>
</comment>